<protein>
    <submittedName>
        <fullName evidence="1">Uncharacterized protein</fullName>
    </submittedName>
</protein>
<reference evidence="1" key="1">
    <citation type="journal article" date="2020" name="Stud. Mycol.">
        <title>101 Dothideomycetes genomes: a test case for predicting lifestyles and emergence of pathogens.</title>
        <authorList>
            <person name="Haridas S."/>
            <person name="Albert R."/>
            <person name="Binder M."/>
            <person name="Bloem J."/>
            <person name="Labutti K."/>
            <person name="Salamov A."/>
            <person name="Andreopoulos B."/>
            <person name="Baker S."/>
            <person name="Barry K."/>
            <person name="Bills G."/>
            <person name="Bluhm B."/>
            <person name="Cannon C."/>
            <person name="Castanera R."/>
            <person name="Culley D."/>
            <person name="Daum C."/>
            <person name="Ezra D."/>
            <person name="Gonzalez J."/>
            <person name="Henrissat B."/>
            <person name="Kuo A."/>
            <person name="Liang C."/>
            <person name="Lipzen A."/>
            <person name="Lutzoni F."/>
            <person name="Magnuson J."/>
            <person name="Mondo S."/>
            <person name="Nolan M."/>
            <person name="Ohm R."/>
            <person name="Pangilinan J."/>
            <person name="Park H.-J."/>
            <person name="Ramirez L."/>
            <person name="Alfaro M."/>
            <person name="Sun H."/>
            <person name="Tritt A."/>
            <person name="Yoshinaga Y."/>
            <person name="Zwiers L.-H."/>
            <person name="Turgeon B."/>
            <person name="Goodwin S."/>
            <person name="Spatafora J."/>
            <person name="Crous P."/>
            <person name="Grigoriev I."/>
        </authorList>
    </citation>
    <scope>NUCLEOTIDE SEQUENCE</scope>
    <source>
        <strain evidence="1">CBS 279.74</strain>
    </source>
</reference>
<dbReference type="Proteomes" id="UP000799428">
    <property type="component" value="Unassembled WGS sequence"/>
</dbReference>
<proteinExistence type="predicted"/>
<sequence length="113" mass="12940">MSLHDTLVYLVACCLLRSDHHVCMHASMYTPGTCMSRLDSVVWPRRAGSTGMGLTRMHKARVESLLGRQGERERLPSAPWYLPYLPTYLPTWTDIRSLEYFSPRPLPSSFLIV</sequence>
<name>A0A6G1JVT1_9PLEO</name>
<gene>
    <name evidence="1" type="ORF">K504DRAFT_110356</name>
</gene>
<evidence type="ECO:0000313" key="2">
    <source>
        <dbReference type="Proteomes" id="UP000799428"/>
    </source>
</evidence>
<accession>A0A6G1JVT1</accession>
<organism evidence="1 2">
    <name type="scientific">Pleomassaria siparia CBS 279.74</name>
    <dbReference type="NCBI Taxonomy" id="1314801"/>
    <lineage>
        <taxon>Eukaryota</taxon>
        <taxon>Fungi</taxon>
        <taxon>Dikarya</taxon>
        <taxon>Ascomycota</taxon>
        <taxon>Pezizomycotina</taxon>
        <taxon>Dothideomycetes</taxon>
        <taxon>Pleosporomycetidae</taxon>
        <taxon>Pleosporales</taxon>
        <taxon>Pleomassariaceae</taxon>
        <taxon>Pleomassaria</taxon>
    </lineage>
</organism>
<keyword evidence="2" id="KW-1185">Reference proteome</keyword>
<dbReference type="AlphaFoldDB" id="A0A6G1JVT1"/>
<dbReference type="EMBL" id="MU005781">
    <property type="protein sequence ID" value="KAF2704714.1"/>
    <property type="molecule type" value="Genomic_DNA"/>
</dbReference>
<evidence type="ECO:0000313" key="1">
    <source>
        <dbReference type="EMBL" id="KAF2704714.1"/>
    </source>
</evidence>